<evidence type="ECO:0000313" key="2">
    <source>
        <dbReference type="Proteomes" id="UP000248745"/>
    </source>
</evidence>
<dbReference type="EMBL" id="QKTW01000017">
    <property type="protein sequence ID" value="PZF72604.1"/>
    <property type="molecule type" value="Genomic_DNA"/>
</dbReference>
<name>A0A2W2AX93_9BACT</name>
<protein>
    <recommendedName>
        <fullName evidence="3">N-acetyltransferase</fullName>
    </recommendedName>
</protein>
<evidence type="ECO:0008006" key="3">
    <source>
        <dbReference type="Google" id="ProtNLM"/>
    </source>
</evidence>
<dbReference type="OrthoDB" id="956078at2"/>
<dbReference type="RefSeq" id="WP_110999195.1">
    <property type="nucleotide sequence ID" value="NZ_QKTW01000017.1"/>
</dbReference>
<accession>A0A2W2AX93</accession>
<evidence type="ECO:0000313" key="1">
    <source>
        <dbReference type="EMBL" id="PZF72604.1"/>
    </source>
</evidence>
<dbReference type="AlphaFoldDB" id="A0A2W2AX93"/>
<proteinExistence type="predicted"/>
<gene>
    <name evidence="1" type="ORF">DN068_12115</name>
</gene>
<reference evidence="1 2" key="1">
    <citation type="submission" date="2018-06" db="EMBL/GenBank/DDBJ databases">
        <title>Mucibacter soli gen. nov., sp. nov., a new member of the family Chitinophagaceae producing mucin.</title>
        <authorList>
            <person name="Kim M.-K."/>
            <person name="Park S."/>
            <person name="Kim T.-S."/>
            <person name="Joung Y."/>
            <person name="Han J.-H."/>
            <person name="Kim S.B."/>
        </authorList>
    </citation>
    <scope>NUCLEOTIDE SEQUENCE [LARGE SCALE GENOMIC DNA]</scope>
    <source>
        <strain evidence="1 2">R1-15</strain>
    </source>
</reference>
<dbReference type="Proteomes" id="UP000248745">
    <property type="component" value="Unassembled WGS sequence"/>
</dbReference>
<keyword evidence="2" id="KW-1185">Reference proteome</keyword>
<comment type="caution">
    <text evidence="1">The sequence shown here is derived from an EMBL/GenBank/DDBJ whole genome shotgun (WGS) entry which is preliminary data.</text>
</comment>
<sequence>MKIEDVKSGNRHDAVIVELEAKDYEIIKKSKRFYFTWKQEDGKVIYKLCRKGDDTILGLMSLIDHPENFALEIGHLCASKENVGKNKQYSLITGCLIAYACREAFKKGYGGYVYLKPKDQLKKHYHELYGMDFTGIYMVTEEQNSARLIKKYIEGK</sequence>
<organism evidence="1 2">
    <name type="scientific">Taibaiella soli</name>
    <dbReference type="NCBI Taxonomy" id="1649169"/>
    <lineage>
        <taxon>Bacteria</taxon>
        <taxon>Pseudomonadati</taxon>
        <taxon>Bacteroidota</taxon>
        <taxon>Chitinophagia</taxon>
        <taxon>Chitinophagales</taxon>
        <taxon>Chitinophagaceae</taxon>
        <taxon>Taibaiella</taxon>
    </lineage>
</organism>